<dbReference type="RefSeq" id="WP_132687741.1">
    <property type="nucleotide sequence ID" value="NZ_SKBU01000004.1"/>
</dbReference>
<dbReference type="Pfam" id="PF00723">
    <property type="entry name" value="Glyco_hydro_15"/>
    <property type="match status" value="1"/>
</dbReference>
<dbReference type="PANTHER" id="PTHR31616">
    <property type="entry name" value="TREHALASE"/>
    <property type="match status" value="1"/>
</dbReference>
<evidence type="ECO:0000256" key="1">
    <source>
        <dbReference type="SAM" id="MobiDB-lite"/>
    </source>
</evidence>
<gene>
    <name evidence="3" type="ORF">E0L93_01930</name>
</gene>
<name>A0A4R1BR92_9ACTN</name>
<comment type="caution">
    <text evidence="3">The sequence shown here is derived from an EMBL/GenBank/DDBJ whole genome shotgun (WGS) entry which is preliminary data.</text>
</comment>
<protein>
    <submittedName>
        <fullName evidence="3">Glycoside hydrolase family 15</fullName>
    </submittedName>
</protein>
<dbReference type="EMBL" id="SKBU01000004">
    <property type="protein sequence ID" value="TCJ20289.1"/>
    <property type="molecule type" value="Genomic_DNA"/>
</dbReference>
<accession>A0A4R1BR92</accession>
<feature type="region of interest" description="Disordered" evidence="1">
    <location>
        <begin position="315"/>
        <end position="334"/>
    </location>
</feature>
<keyword evidence="4" id="KW-1185">Reference proteome</keyword>
<dbReference type="Gene3D" id="1.50.10.10">
    <property type="match status" value="1"/>
</dbReference>
<evidence type="ECO:0000313" key="3">
    <source>
        <dbReference type="EMBL" id="TCJ20289.1"/>
    </source>
</evidence>
<dbReference type="Proteomes" id="UP000295244">
    <property type="component" value="Unassembled WGS sequence"/>
</dbReference>
<dbReference type="AlphaFoldDB" id="A0A4R1BR92"/>
<sequence>MRHLVRRATGGALIFLLLLLGTGALQRDHAPPKPVGITGDHSSLESFAPVYPSEAEGARYLPGSSVLRLPGGDLLYLPSGESGLVRVPASDPGAREAIRESRAWLRSGNIPGANEAERALAERALLDLRLLTRPNGASIAAPHPGWNYVWPRDASWAAAAFAVTGHREEARSILHFLASVQREDGTWEARYHITGEPVADGRAPQLDGNGWFLWSVWFCSKMGEWEIGRELWPAARKAAGAAAASLGRDGLPPPGPDYWETPTEEPNLGTAAPLLTGLRAASDLARRLGEGRAAERYAAAAVELDAAIERSFAPNGYSRTPDPESGADSAVAWLGPPFAPEDPQVRRSIEAAISGLAATNGGLRPGENWRFNEAWTPETAFFALSAAAGGDEVAAGRWLRWLAEHRAPTGSFPEKVAADGRPVSVAPLGWTGAVVLLTLAAREERLPVPVAGVRDTRHNPSEER</sequence>
<keyword evidence="3" id="KW-0378">Hydrolase</keyword>
<feature type="domain" description="GH15-like" evidence="2">
    <location>
        <begin position="133"/>
        <end position="317"/>
    </location>
</feature>
<proteinExistence type="predicted"/>
<organism evidence="3 4">
    <name type="scientific">Rubrobacter taiwanensis</name>
    <dbReference type="NCBI Taxonomy" id="185139"/>
    <lineage>
        <taxon>Bacteria</taxon>
        <taxon>Bacillati</taxon>
        <taxon>Actinomycetota</taxon>
        <taxon>Rubrobacteria</taxon>
        <taxon>Rubrobacterales</taxon>
        <taxon>Rubrobacteraceae</taxon>
        <taxon>Rubrobacter</taxon>
    </lineage>
</organism>
<evidence type="ECO:0000259" key="2">
    <source>
        <dbReference type="Pfam" id="PF00723"/>
    </source>
</evidence>
<dbReference type="OrthoDB" id="3806982at2"/>
<evidence type="ECO:0000313" key="4">
    <source>
        <dbReference type="Proteomes" id="UP000295244"/>
    </source>
</evidence>
<dbReference type="InterPro" id="IPR012341">
    <property type="entry name" value="6hp_glycosidase-like_sf"/>
</dbReference>
<dbReference type="PANTHER" id="PTHR31616:SF0">
    <property type="entry name" value="GLUCAN 1,4-ALPHA-GLUCOSIDASE"/>
    <property type="match status" value="1"/>
</dbReference>
<dbReference type="GO" id="GO:0004553">
    <property type="term" value="F:hydrolase activity, hydrolyzing O-glycosyl compounds"/>
    <property type="evidence" value="ECO:0007669"/>
    <property type="project" value="TreeGrafter"/>
</dbReference>
<dbReference type="GO" id="GO:0005975">
    <property type="term" value="P:carbohydrate metabolic process"/>
    <property type="evidence" value="ECO:0007669"/>
    <property type="project" value="InterPro"/>
</dbReference>
<reference evidence="3 4" key="1">
    <citation type="submission" date="2019-03" db="EMBL/GenBank/DDBJ databases">
        <title>Whole genome sequence of a novel Rubrobacter taiwanensis strain, isolated from Yellowstone National Park.</title>
        <authorList>
            <person name="Freed S."/>
            <person name="Ramaley R.F."/>
            <person name="Kyndt J.A."/>
        </authorList>
    </citation>
    <scope>NUCLEOTIDE SEQUENCE [LARGE SCALE GENOMIC DNA]</scope>
    <source>
        <strain evidence="3 4">Yellowstone</strain>
    </source>
</reference>
<feature type="region of interest" description="Disordered" evidence="1">
    <location>
        <begin position="245"/>
        <end position="267"/>
    </location>
</feature>
<dbReference type="InterPro" id="IPR011613">
    <property type="entry name" value="GH15-like"/>
</dbReference>
<dbReference type="SUPFAM" id="SSF48208">
    <property type="entry name" value="Six-hairpin glycosidases"/>
    <property type="match status" value="1"/>
</dbReference>
<dbReference type="InterPro" id="IPR008928">
    <property type="entry name" value="6-hairpin_glycosidase_sf"/>
</dbReference>